<reference evidence="3" key="2">
    <citation type="submission" date="2019-06" db="EMBL/GenBank/DDBJ databases">
        <title>Genomics analysis of Aphanomyces spp. identifies a new class of oomycete effector associated with host adaptation.</title>
        <authorList>
            <person name="Gaulin E."/>
        </authorList>
    </citation>
    <scope>NUCLEOTIDE SEQUENCE</scope>
    <source>
        <strain evidence="3">CBS 578.67</strain>
    </source>
</reference>
<name>A0A485LQ96_9STRA</name>
<accession>A0A485LQ96</accession>
<evidence type="ECO:0000313" key="5">
    <source>
        <dbReference type="Proteomes" id="UP000332933"/>
    </source>
</evidence>
<keyword evidence="1" id="KW-1133">Transmembrane helix</keyword>
<gene>
    <name evidence="4" type="primary">Aste57867_23777</name>
    <name evidence="3" type="ORF">As57867_023704</name>
    <name evidence="4" type="ORF">ASTE57867_23777</name>
</gene>
<dbReference type="EMBL" id="CAADRA010007331">
    <property type="protein sequence ID" value="VFU00422.1"/>
    <property type="molecule type" value="Genomic_DNA"/>
</dbReference>
<feature type="signal peptide" evidence="2">
    <location>
        <begin position="1"/>
        <end position="17"/>
    </location>
</feature>
<keyword evidence="2" id="KW-0732">Signal</keyword>
<sequence length="316" mass="34407">MQSFFAIFAAAVVAAAASTAPQPPASTDSTPINLPSCTTSQYDTLWSAALKSSNFNECADDLTVSPDTLRDLNLLAQVPHETLVQSSSCMLLFGDVARDASSERCTELQLVANGTWEMATAGLEIYRTPKVPTKYSKLGLSWAFAGLPFHTYFYNCLGEGGWSVFKKNNGIPPLSAITTMRVLPACETLFHNVQATIKKQPHEAIDQYGTDIHAFENITYAVAMDWMALLAAYKHESLVNLSVLTVGRQVSTIAIAALMVSAVLLALAAVIFTVQRTPPRHAILQERKRLLQLERVYGPCTEVPSHKSKIGQNALQ</sequence>
<feature type="chain" id="PRO_5036116615" evidence="2">
    <location>
        <begin position="18"/>
        <end position="316"/>
    </location>
</feature>
<evidence type="ECO:0000313" key="4">
    <source>
        <dbReference type="EMBL" id="VFU00422.1"/>
    </source>
</evidence>
<dbReference type="Proteomes" id="UP000332933">
    <property type="component" value="Unassembled WGS sequence"/>
</dbReference>
<keyword evidence="5" id="KW-1185">Reference proteome</keyword>
<protein>
    <submittedName>
        <fullName evidence="4">Aste57867_23777 protein</fullName>
    </submittedName>
</protein>
<evidence type="ECO:0000256" key="2">
    <source>
        <dbReference type="SAM" id="SignalP"/>
    </source>
</evidence>
<evidence type="ECO:0000256" key="1">
    <source>
        <dbReference type="SAM" id="Phobius"/>
    </source>
</evidence>
<organism evidence="4 5">
    <name type="scientific">Aphanomyces stellatus</name>
    <dbReference type="NCBI Taxonomy" id="120398"/>
    <lineage>
        <taxon>Eukaryota</taxon>
        <taxon>Sar</taxon>
        <taxon>Stramenopiles</taxon>
        <taxon>Oomycota</taxon>
        <taxon>Saprolegniomycetes</taxon>
        <taxon>Saprolegniales</taxon>
        <taxon>Verrucalvaceae</taxon>
        <taxon>Aphanomyces</taxon>
    </lineage>
</organism>
<dbReference type="OrthoDB" id="79900at2759"/>
<proteinExistence type="predicted"/>
<keyword evidence="1" id="KW-0472">Membrane</keyword>
<dbReference type="EMBL" id="VJMH01007305">
    <property type="protein sequence ID" value="KAF0684251.1"/>
    <property type="molecule type" value="Genomic_DNA"/>
</dbReference>
<dbReference type="AlphaFoldDB" id="A0A485LQ96"/>
<evidence type="ECO:0000313" key="3">
    <source>
        <dbReference type="EMBL" id="KAF0684251.1"/>
    </source>
</evidence>
<reference evidence="4 5" key="1">
    <citation type="submission" date="2019-03" db="EMBL/GenBank/DDBJ databases">
        <authorList>
            <person name="Gaulin E."/>
            <person name="Dumas B."/>
        </authorList>
    </citation>
    <scope>NUCLEOTIDE SEQUENCE [LARGE SCALE GENOMIC DNA]</scope>
    <source>
        <strain evidence="4">CBS 568.67</strain>
    </source>
</reference>
<keyword evidence="1" id="KW-0812">Transmembrane</keyword>
<feature type="transmembrane region" description="Helical" evidence="1">
    <location>
        <begin position="253"/>
        <end position="274"/>
    </location>
</feature>